<reference evidence="2" key="1">
    <citation type="submission" date="2017-01" db="EMBL/GenBank/DDBJ databases">
        <authorList>
            <person name="Varghese N."/>
            <person name="Submissions S."/>
        </authorList>
    </citation>
    <scope>NUCLEOTIDE SEQUENCE [LARGE SCALE GENOMIC DNA]</scope>
    <source>
        <strain evidence="2">ATCC 12950</strain>
    </source>
</reference>
<gene>
    <name evidence="1" type="ORF">SAMN05421833_12426</name>
</gene>
<name>A0A1N7FUY9_9ACTN</name>
<keyword evidence="2" id="KW-1185">Reference proteome</keyword>
<sequence length="184" mass="20133">MPEDLGPGFAHSADLNRDPLSSTVLLSKACTRAVKGIAPLYRAKFATALENADEWERLNEYIVNGTRSDIATLERAAKVMVRDCGHVSVARRYAKDSIRKLQVGKLGDSVYAIKIRSGIPGRNLDKDSMIAIDIVIIRVGHTMIALEHTVNVGRPDSALTRSAAETATRRLQKTLEDSPVEIPL</sequence>
<organism evidence="1 2">
    <name type="scientific">Microbispora rosea</name>
    <dbReference type="NCBI Taxonomy" id="58117"/>
    <lineage>
        <taxon>Bacteria</taxon>
        <taxon>Bacillati</taxon>
        <taxon>Actinomycetota</taxon>
        <taxon>Actinomycetes</taxon>
        <taxon>Streptosporangiales</taxon>
        <taxon>Streptosporangiaceae</taxon>
        <taxon>Microbispora</taxon>
    </lineage>
</organism>
<protein>
    <submittedName>
        <fullName evidence="1">Uncharacterized protein</fullName>
    </submittedName>
</protein>
<accession>A0A1N7FUY9</accession>
<dbReference type="EMBL" id="FTNI01000024">
    <property type="protein sequence ID" value="SIS04107.1"/>
    <property type="molecule type" value="Genomic_DNA"/>
</dbReference>
<evidence type="ECO:0000313" key="2">
    <source>
        <dbReference type="Proteomes" id="UP000186096"/>
    </source>
</evidence>
<dbReference type="Proteomes" id="UP000186096">
    <property type="component" value="Unassembled WGS sequence"/>
</dbReference>
<evidence type="ECO:0000313" key="1">
    <source>
        <dbReference type="EMBL" id="SIS04107.1"/>
    </source>
</evidence>
<dbReference type="AlphaFoldDB" id="A0A1N7FUY9"/>
<proteinExistence type="predicted"/>